<evidence type="ECO:0000313" key="1">
    <source>
        <dbReference type="EMBL" id="OAG24445.1"/>
    </source>
</evidence>
<name>A0A177DXI1_ALTAL</name>
<dbReference type="KEGG" id="aalt:CC77DRAFT_522385"/>
<accession>A0A177DXI1</accession>
<dbReference type="Proteomes" id="UP000077248">
    <property type="component" value="Unassembled WGS sequence"/>
</dbReference>
<sequence>MFWILRVERGNYVYLSSYETQLRSNIRAYLLDCLPTSLRSRKSRLPDKDLPCLVNRIAQEMLMYCKACTCTRYSIHITPDYYLAFPLRCLLSKDHGIVPCRTPRCLLSFMTHAGSQVDELLCGTTCSLNILTSVRFLHRTILVVKAVAGLHIHIRNDKTLRVALECAVALA</sequence>
<dbReference type="RefSeq" id="XP_018389866.1">
    <property type="nucleotide sequence ID" value="XM_018532013.1"/>
</dbReference>
<keyword evidence="2" id="KW-1185">Reference proteome</keyword>
<reference evidence="1 2" key="1">
    <citation type="submission" date="2016-05" db="EMBL/GenBank/DDBJ databases">
        <title>Comparative analysis of secretome profiles of manganese(II)-oxidizing ascomycete fungi.</title>
        <authorList>
            <consortium name="DOE Joint Genome Institute"/>
            <person name="Zeiner C.A."/>
            <person name="Purvine S.O."/>
            <person name="Zink E.M."/>
            <person name="Wu S."/>
            <person name="Pasa-Tolic L."/>
            <person name="Chaput D.L."/>
            <person name="Haridas S."/>
            <person name="Grigoriev I.V."/>
            <person name="Santelli C.M."/>
            <person name="Hansel C.M."/>
        </authorList>
    </citation>
    <scope>NUCLEOTIDE SEQUENCE [LARGE SCALE GENOMIC DNA]</scope>
    <source>
        <strain evidence="1 2">SRC1lrK2f</strain>
    </source>
</reference>
<dbReference type="AlphaFoldDB" id="A0A177DXI1"/>
<proteinExistence type="predicted"/>
<gene>
    <name evidence="1" type="ORF">CC77DRAFT_522385</name>
</gene>
<protein>
    <submittedName>
        <fullName evidence="1">Uncharacterized protein</fullName>
    </submittedName>
</protein>
<organism evidence="1 2">
    <name type="scientific">Alternaria alternata</name>
    <name type="common">Alternaria rot fungus</name>
    <name type="synonym">Torula alternata</name>
    <dbReference type="NCBI Taxonomy" id="5599"/>
    <lineage>
        <taxon>Eukaryota</taxon>
        <taxon>Fungi</taxon>
        <taxon>Dikarya</taxon>
        <taxon>Ascomycota</taxon>
        <taxon>Pezizomycotina</taxon>
        <taxon>Dothideomycetes</taxon>
        <taxon>Pleosporomycetidae</taxon>
        <taxon>Pleosporales</taxon>
        <taxon>Pleosporineae</taxon>
        <taxon>Pleosporaceae</taxon>
        <taxon>Alternaria</taxon>
        <taxon>Alternaria sect. Alternaria</taxon>
        <taxon>Alternaria alternata complex</taxon>
    </lineage>
</organism>
<dbReference type="GeneID" id="29117607"/>
<dbReference type="EMBL" id="KV441471">
    <property type="protein sequence ID" value="OAG24445.1"/>
    <property type="molecule type" value="Genomic_DNA"/>
</dbReference>
<evidence type="ECO:0000313" key="2">
    <source>
        <dbReference type="Proteomes" id="UP000077248"/>
    </source>
</evidence>
<dbReference type="VEuPathDB" id="FungiDB:CC77DRAFT_522385"/>